<dbReference type="RefSeq" id="WP_171244029.1">
    <property type="nucleotide sequence ID" value="NZ_JABEPQ010000002.1"/>
</dbReference>
<gene>
    <name evidence="3" type="ORF">HJG52_13430</name>
</gene>
<dbReference type="EMBL" id="JABEPQ010000002">
    <property type="protein sequence ID" value="NNM47004.1"/>
    <property type="molecule type" value="Genomic_DNA"/>
</dbReference>
<accession>A0A849HKD6</accession>
<comment type="caution">
    <text evidence="3">The sequence shown here is derived from an EMBL/GenBank/DDBJ whole genome shotgun (WGS) entry which is preliminary data.</text>
</comment>
<feature type="compositionally biased region" description="Basic and acidic residues" evidence="1">
    <location>
        <begin position="35"/>
        <end position="51"/>
    </location>
</feature>
<dbReference type="Proteomes" id="UP000588586">
    <property type="component" value="Unassembled WGS sequence"/>
</dbReference>
<keyword evidence="2" id="KW-0472">Membrane</keyword>
<sequence length="51" mass="5679">MEHFTATWLIYGLIIIVIFGVGFWFMGKSRSGAKPPKDPGSKEGHRAGRDD</sequence>
<keyword evidence="2" id="KW-1133">Transmembrane helix</keyword>
<name>A0A849HKD6_9MICO</name>
<evidence type="ECO:0000256" key="1">
    <source>
        <dbReference type="SAM" id="MobiDB-lite"/>
    </source>
</evidence>
<proteinExistence type="predicted"/>
<organism evidence="3 4">
    <name type="scientific">Knoellia koreensis</name>
    <dbReference type="NCBI Taxonomy" id="2730921"/>
    <lineage>
        <taxon>Bacteria</taxon>
        <taxon>Bacillati</taxon>
        <taxon>Actinomycetota</taxon>
        <taxon>Actinomycetes</taxon>
        <taxon>Micrococcales</taxon>
        <taxon>Intrasporangiaceae</taxon>
        <taxon>Knoellia</taxon>
    </lineage>
</organism>
<protein>
    <submittedName>
        <fullName evidence="3">Uncharacterized protein</fullName>
    </submittedName>
</protein>
<feature type="transmembrane region" description="Helical" evidence="2">
    <location>
        <begin position="6"/>
        <end position="27"/>
    </location>
</feature>
<reference evidence="3 4" key="1">
    <citation type="submission" date="2020-04" db="EMBL/GenBank/DDBJ databases">
        <title>Knoellia sp. isolate from air conditioner.</title>
        <authorList>
            <person name="Chea S."/>
            <person name="Kim D.-U."/>
        </authorList>
    </citation>
    <scope>NUCLEOTIDE SEQUENCE [LARGE SCALE GENOMIC DNA]</scope>
    <source>
        <strain evidence="3 4">DB2414S</strain>
    </source>
</reference>
<keyword evidence="2" id="KW-0812">Transmembrane</keyword>
<evidence type="ECO:0000256" key="2">
    <source>
        <dbReference type="SAM" id="Phobius"/>
    </source>
</evidence>
<evidence type="ECO:0000313" key="3">
    <source>
        <dbReference type="EMBL" id="NNM47004.1"/>
    </source>
</evidence>
<dbReference type="AlphaFoldDB" id="A0A849HKD6"/>
<keyword evidence="4" id="KW-1185">Reference proteome</keyword>
<evidence type="ECO:0000313" key="4">
    <source>
        <dbReference type="Proteomes" id="UP000588586"/>
    </source>
</evidence>
<feature type="region of interest" description="Disordered" evidence="1">
    <location>
        <begin position="30"/>
        <end position="51"/>
    </location>
</feature>